<sequence>MNVLKTRLVVAAGAMMAITGAVPAVAQYPEQPIRIVVPFPAGGLTDTYARMFARNLTEQLAQPVIVENVAGATGQIGSDRVARAAPDGYTLLYTSSSAQVLAPLMARKPAFDPVKDFTPITRVIEYPVVLYSHPGLPVTSATELVALARSRGTPMTCASVGIGSVGHLACQQFALANRIELLHVPYKGAAPAQMAVISGEADVTFDSVGGSQKMADAGKLRALAVLGDRRTDGAPNVPTVAEAGLPAVSAYVWTGVLGPAGLPRPIQIKLNEALAKALKSPEFSARMKQDGADNAAGSPAEFAERIRQEQAQWRDVIRVKNLQID</sequence>
<dbReference type="Gene3D" id="3.40.190.150">
    <property type="entry name" value="Bordetella uptake gene, domain 1"/>
    <property type="match status" value="1"/>
</dbReference>
<dbReference type="EMBL" id="AM902716">
    <property type="protein sequence ID" value="CAP41525.1"/>
    <property type="molecule type" value="Genomic_DNA"/>
</dbReference>
<dbReference type="Proteomes" id="UP000001225">
    <property type="component" value="Chromosome"/>
</dbReference>
<dbReference type="KEGG" id="bpt:Bpet1191"/>
<dbReference type="Pfam" id="PF03401">
    <property type="entry name" value="TctC"/>
    <property type="match status" value="1"/>
</dbReference>
<accession>A9IC55</accession>
<keyword evidence="2" id="KW-0732">Signal</keyword>
<dbReference type="InterPro" id="IPR042100">
    <property type="entry name" value="Bug_dom1"/>
</dbReference>
<organism evidence="3 4">
    <name type="scientific">Bordetella petrii (strain ATCC BAA-461 / DSM 12804 / CCUG 43448 / CIP 107267 / Se-1111R)</name>
    <dbReference type="NCBI Taxonomy" id="340100"/>
    <lineage>
        <taxon>Bacteria</taxon>
        <taxon>Pseudomonadati</taxon>
        <taxon>Pseudomonadota</taxon>
        <taxon>Betaproteobacteria</taxon>
        <taxon>Burkholderiales</taxon>
        <taxon>Alcaligenaceae</taxon>
        <taxon>Bordetella</taxon>
    </lineage>
</organism>
<dbReference type="STRING" id="94624.Bpet1191"/>
<protein>
    <submittedName>
        <fullName evidence="3">Secreted protein</fullName>
    </submittedName>
</protein>
<dbReference type="SUPFAM" id="SSF53850">
    <property type="entry name" value="Periplasmic binding protein-like II"/>
    <property type="match status" value="1"/>
</dbReference>
<proteinExistence type="inferred from homology"/>
<dbReference type="PANTHER" id="PTHR42928:SF5">
    <property type="entry name" value="BLR1237 PROTEIN"/>
    <property type="match status" value="1"/>
</dbReference>
<feature type="signal peptide" evidence="2">
    <location>
        <begin position="1"/>
        <end position="26"/>
    </location>
</feature>
<dbReference type="AlphaFoldDB" id="A9IC55"/>
<name>A9IC55_BORPD</name>
<evidence type="ECO:0000256" key="1">
    <source>
        <dbReference type="ARBA" id="ARBA00006987"/>
    </source>
</evidence>
<evidence type="ECO:0000256" key="2">
    <source>
        <dbReference type="SAM" id="SignalP"/>
    </source>
</evidence>
<keyword evidence="4" id="KW-1185">Reference proteome</keyword>
<dbReference type="PIRSF" id="PIRSF017082">
    <property type="entry name" value="YflP"/>
    <property type="match status" value="1"/>
</dbReference>
<dbReference type="PANTHER" id="PTHR42928">
    <property type="entry name" value="TRICARBOXYLATE-BINDING PROTEIN"/>
    <property type="match status" value="1"/>
</dbReference>
<comment type="similarity">
    <text evidence="1">Belongs to the UPF0065 (bug) family.</text>
</comment>
<feature type="chain" id="PRO_5002736367" evidence="2">
    <location>
        <begin position="27"/>
        <end position="325"/>
    </location>
</feature>
<dbReference type="CDD" id="cd07012">
    <property type="entry name" value="PBP2_Bug_TTT"/>
    <property type="match status" value="1"/>
</dbReference>
<dbReference type="InterPro" id="IPR005064">
    <property type="entry name" value="BUG"/>
</dbReference>
<dbReference type="eggNOG" id="COG3181">
    <property type="taxonomic scope" value="Bacteria"/>
</dbReference>
<reference evidence="3 4" key="1">
    <citation type="journal article" date="2008" name="BMC Genomics">
        <title>The missing link: Bordetella petrii is endowed with both the metabolic versatility of environmental bacteria and virulence traits of pathogenic Bordetellae.</title>
        <authorList>
            <person name="Gross R."/>
            <person name="Guzman C.A."/>
            <person name="Sebaihia M."/>
            <person name="Martins Dos Santos V.A."/>
            <person name="Pieper D.H."/>
            <person name="Koebnik R."/>
            <person name="Lechner M."/>
            <person name="Bartels D."/>
            <person name="Buhrmester J."/>
            <person name="Choudhuri J.V."/>
            <person name="Ebensen T."/>
            <person name="Gaigalat L."/>
            <person name="Herrmann S."/>
            <person name="Khachane A.N."/>
            <person name="Larisch C."/>
            <person name="Link S."/>
            <person name="Linke B."/>
            <person name="Meyer F."/>
            <person name="Mormann S."/>
            <person name="Nakunst D."/>
            <person name="Rueckert C."/>
            <person name="Schneiker-Bekel S."/>
            <person name="Schulze K."/>
            <person name="Vorhoelter F.J."/>
            <person name="Yevsa T."/>
            <person name="Engle J.T."/>
            <person name="Goldman W.E."/>
            <person name="Puehler A."/>
            <person name="Goebel U.B."/>
            <person name="Goesmann A."/>
            <person name="Bloecker H."/>
            <person name="Kaiser O."/>
            <person name="Martinez-Arias R."/>
        </authorList>
    </citation>
    <scope>NUCLEOTIDE SEQUENCE [LARGE SCALE GENOMIC DNA]</scope>
    <source>
        <strain evidence="4">ATCC BAA-461 / DSM 12804 / CCUG 43448 / CIP 107267 / Se-1111R</strain>
    </source>
</reference>
<gene>
    <name evidence="3" type="primary">bug27</name>
    <name evidence="3" type="ordered locus">Bpet1191</name>
</gene>
<evidence type="ECO:0000313" key="4">
    <source>
        <dbReference type="Proteomes" id="UP000001225"/>
    </source>
</evidence>
<dbReference type="Gene3D" id="3.40.190.10">
    <property type="entry name" value="Periplasmic binding protein-like II"/>
    <property type="match status" value="1"/>
</dbReference>
<evidence type="ECO:0000313" key="3">
    <source>
        <dbReference type="EMBL" id="CAP41525.1"/>
    </source>
</evidence>